<keyword evidence="2" id="KW-0328">Glycosyltransferase</keyword>
<dbReference type="InterPro" id="IPR001173">
    <property type="entry name" value="Glyco_trans_2-like"/>
</dbReference>
<dbReference type="SUPFAM" id="SSF53448">
    <property type="entry name" value="Nucleotide-diphospho-sugar transferases"/>
    <property type="match status" value="1"/>
</dbReference>
<keyword evidence="4" id="KW-1133">Transmembrane helix</keyword>
<dbReference type="InterPro" id="IPR029044">
    <property type="entry name" value="Nucleotide-diphossugar_trans"/>
</dbReference>
<keyword evidence="4" id="KW-0472">Membrane</keyword>
<feature type="transmembrane region" description="Helical" evidence="4">
    <location>
        <begin position="309"/>
        <end position="334"/>
    </location>
</feature>
<evidence type="ECO:0000313" key="6">
    <source>
        <dbReference type="EMBL" id="GLB52557.1"/>
    </source>
</evidence>
<dbReference type="Pfam" id="PF00535">
    <property type="entry name" value="Glycos_transf_2"/>
    <property type="match status" value="1"/>
</dbReference>
<keyword evidence="7" id="KW-1185">Reference proteome</keyword>
<comment type="caution">
    <text evidence="6">The sequence shown here is derived from an EMBL/GenBank/DDBJ whole genome shotgun (WGS) entry which is preliminary data.</text>
</comment>
<evidence type="ECO:0000256" key="2">
    <source>
        <dbReference type="ARBA" id="ARBA00022676"/>
    </source>
</evidence>
<reference evidence="6" key="1">
    <citation type="submission" date="2022-07" db="EMBL/GenBank/DDBJ databases">
        <title>Taxonomy of Novel Oxalotrophic and Methylotrophic Bacteria.</title>
        <authorList>
            <person name="Sahin N."/>
            <person name="Tani A."/>
        </authorList>
    </citation>
    <scope>NUCLEOTIDE SEQUENCE</scope>
    <source>
        <strain evidence="6">AM327</strain>
    </source>
</reference>
<dbReference type="CDD" id="cd04192">
    <property type="entry name" value="GT_2_like_e"/>
    <property type="match status" value="1"/>
</dbReference>
<keyword evidence="4" id="KW-0812">Transmembrane</keyword>
<dbReference type="Gene3D" id="3.90.550.10">
    <property type="entry name" value="Spore Coat Polysaccharide Biosynthesis Protein SpsA, Chain A"/>
    <property type="match status" value="1"/>
</dbReference>
<dbReference type="Proteomes" id="UP001143545">
    <property type="component" value="Unassembled WGS sequence"/>
</dbReference>
<evidence type="ECO:0000256" key="4">
    <source>
        <dbReference type="SAM" id="Phobius"/>
    </source>
</evidence>
<gene>
    <name evidence="6" type="ORF">NBRC110019_15970</name>
</gene>
<proteinExistence type="inferred from homology"/>
<evidence type="ECO:0000256" key="3">
    <source>
        <dbReference type="ARBA" id="ARBA00022679"/>
    </source>
</evidence>
<dbReference type="PANTHER" id="PTHR43630:SF1">
    <property type="entry name" value="POLY-BETA-1,6-N-ACETYL-D-GLUCOSAMINE SYNTHASE"/>
    <property type="match status" value="1"/>
</dbReference>
<keyword evidence="3 6" id="KW-0808">Transferase</keyword>
<evidence type="ECO:0000256" key="1">
    <source>
        <dbReference type="ARBA" id="ARBA00006739"/>
    </source>
</evidence>
<evidence type="ECO:0000313" key="7">
    <source>
        <dbReference type="Proteomes" id="UP001143545"/>
    </source>
</evidence>
<comment type="similarity">
    <text evidence="1">Belongs to the glycosyltransferase 2 family.</text>
</comment>
<feature type="transmembrane region" description="Helical" evidence="4">
    <location>
        <begin position="249"/>
        <end position="270"/>
    </location>
</feature>
<feature type="transmembrane region" description="Helical" evidence="4">
    <location>
        <begin position="277"/>
        <end position="297"/>
    </location>
</feature>
<sequence length="341" mass="38938">MDAIGFTIVIPFKNEAEHLALLLSSLKQLEYPRHLWEVLLVNDNSTDTSEKIVLDFMTEHSTYNIHLLNSIRHTNSPKKDAIGLAITQAHHDWIVTTDGDCIIPSKWLEVLAMFITKYQPKMVVMPVAYSVNNTFLEKFQLLDFLSLMGSTIGGFGIGKPFMCNGANLAYAKEVFNEVEGYKGNTHISSGDDIFLMEKIQEKYPDGVRYLKSVKSIVATVPQPTLKKLLHQRKRWGAKASAYRNPITKLVAVIVLLMNMALPIYTGLVFLEQMSVKWLLLGFAVKMNLDFFMIYTTAGFFNQQQMLRSYYLAVFIYPFFITYTAFSSFFGTYTWKGNTFKK</sequence>
<name>A0A9W6B783_9FLAO</name>
<protein>
    <submittedName>
        <fullName evidence="6">Glycosyl transferase</fullName>
    </submittedName>
</protein>
<organism evidence="6 7">
    <name type="scientific">Neptunitalea chrysea</name>
    <dbReference type="NCBI Taxonomy" id="1647581"/>
    <lineage>
        <taxon>Bacteria</taxon>
        <taxon>Pseudomonadati</taxon>
        <taxon>Bacteroidota</taxon>
        <taxon>Flavobacteriia</taxon>
        <taxon>Flavobacteriales</taxon>
        <taxon>Flavobacteriaceae</taxon>
        <taxon>Neptunitalea</taxon>
    </lineage>
</organism>
<dbReference type="PANTHER" id="PTHR43630">
    <property type="entry name" value="POLY-BETA-1,6-N-ACETYL-D-GLUCOSAMINE SYNTHASE"/>
    <property type="match status" value="1"/>
</dbReference>
<dbReference type="EMBL" id="BRVP01000009">
    <property type="protein sequence ID" value="GLB52557.1"/>
    <property type="molecule type" value="Genomic_DNA"/>
</dbReference>
<evidence type="ECO:0000259" key="5">
    <source>
        <dbReference type="Pfam" id="PF00535"/>
    </source>
</evidence>
<dbReference type="AlphaFoldDB" id="A0A9W6B783"/>
<accession>A0A9W6B783</accession>
<feature type="domain" description="Glycosyltransferase 2-like" evidence="5">
    <location>
        <begin position="7"/>
        <end position="175"/>
    </location>
</feature>
<dbReference type="GO" id="GO:0016757">
    <property type="term" value="F:glycosyltransferase activity"/>
    <property type="evidence" value="ECO:0007669"/>
    <property type="project" value="UniProtKB-KW"/>
</dbReference>